<dbReference type="PANTHER" id="PTHR47994:SF5">
    <property type="entry name" value="F14D16.11-RELATED"/>
    <property type="match status" value="1"/>
</dbReference>
<dbReference type="InterPro" id="IPR015495">
    <property type="entry name" value="Myb_TF_plants"/>
</dbReference>
<evidence type="ECO:0000259" key="6">
    <source>
        <dbReference type="PROSITE" id="PS50090"/>
    </source>
</evidence>
<feature type="compositionally biased region" description="Low complexity" evidence="5">
    <location>
        <begin position="92"/>
        <end position="104"/>
    </location>
</feature>
<dbReference type="SUPFAM" id="SSF46689">
    <property type="entry name" value="Homeodomain-like"/>
    <property type="match status" value="1"/>
</dbReference>
<evidence type="ECO:0000256" key="1">
    <source>
        <dbReference type="ARBA" id="ARBA00004123"/>
    </source>
</evidence>
<dbReference type="PROSITE" id="PS50090">
    <property type="entry name" value="MYB_LIKE"/>
    <property type="match status" value="1"/>
</dbReference>
<dbReference type="Proteomes" id="UP001291623">
    <property type="component" value="Unassembled WGS sequence"/>
</dbReference>
<dbReference type="Gene3D" id="1.10.10.60">
    <property type="entry name" value="Homeodomain-like"/>
    <property type="match status" value="1"/>
</dbReference>
<evidence type="ECO:0000313" key="8">
    <source>
        <dbReference type="EMBL" id="KAK4371655.1"/>
    </source>
</evidence>
<keyword evidence="9" id="KW-1185">Reference proteome</keyword>
<evidence type="ECO:0000256" key="2">
    <source>
        <dbReference type="ARBA" id="ARBA00022737"/>
    </source>
</evidence>
<gene>
    <name evidence="8" type="ORF">RND71_007039</name>
</gene>
<dbReference type="PROSITE" id="PS51294">
    <property type="entry name" value="HTH_MYB"/>
    <property type="match status" value="1"/>
</dbReference>
<keyword evidence="3" id="KW-0238">DNA-binding</keyword>
<dbReference type="GO" id="GO:0005634">
    <property type="term" value="C:nucleus"/>
    <property type="evidence" value="ECO:0007669"/>
    <property type="project" value="UniProtKB-SubCell"/>
</dbReference>
<organism evidence="8 9">
    <name type="scientific">Anisodus tanguticus</name>
    <dbReference type="NCBI Taxonomy" id="243964"/>
    <lineage>
        <taxon>Eukaryota</taxon>
        <taxon>Viridiplantae</taxon>
        <taxon>Streptophyta</taxon>
        <taxon>Embryophyta</taxon>
        <taxon>Tracheophyta</taxon>
        <taxon>Spermatophyta</taxon>
        <taxon>Magnoliopsida</taxon>
        <taxon>eudicotyledons</taxon>
        <taxon>Gunneridae</taxon>
        <taxon>Pentapetalae</taxon>
        <taxon>asterids</taxon>
        <taxon>lamiids</taxon>
        <taxon>Solanales</taxon>
        <taxon>Solanaceae</taxon>
        <taxon>Solanoideae</taxon>
        <taxon>Hyoscyameae</taxon>
        <taxon>Anisodus</taxon>
    </lineage>
</organism>
<dbReference type="Pfam" id="PF00249">
    <property type="entry name" value="Myb_DNA-binding"/>
    <property type="match status" value="1"/>
</dbReference>
<comment type="caution">
    <text evidence="8">The sequence shown here is derived from an EMBL/GenBank/DDBJ whole genome shotgun (WGS) entry which is preliminary data.</text>
</comment>
<reference evidence="8" key="1">
    <citation type="submission" date="2023-12" db="EMBL/GenBank/DDBJ databases">
        <title>Genome assembly of Anisodus tanguticus.</title>
        <authorList>
            <person name="Wang Y.-J."/>
        </authorList>
    </citation>
    <scope>NUCLEOTIDE SEQUENCE</scope>
    <source>
        <strain evidence="8">KB-2021</strain>
        <tissue evidence="8">Leaf</tissue>
    </source>
</reference>
<feature type="compositionally biased region" description="Polar residues" evidence="5">
    <location>
        <begin position="212"/>
        <end position="221"/>
    </location>
</feature>
<evidence type="ECO:0000256" key="3">
    <source>
        <dbReference type="ARBA" id="ARBA00023125"/>
    </source>
</evidence>
<name>A0AAE1SKM2_9SOLA</name>
<sequence>MEYRNMYRPERPRAGPWTTEEDEILTNYVTKEGEGRWSLIAGRIPGRTDNEIKNYWNTHLSKKLISQGIDPRTHKPLLMNPNSSSDDNHITNNKANSCSPSSSSKLANNDLNTIIPNPIYIPFPTEEPFRSSMNNNRLGEITSPHDCNEMLAYDNDDRMNIVVSTEENDGMNCCGDDVFSSFLNSLINEEMFNCQNQQIINGTLQDFDPYMASSTPSSDQNNTKRMDK</sequence>
<keyword evidence="2" id="KW-0677">Repeat</keyword>
<proteinExistence type="predicted"/>
<comment type="subcellular location">
    <subcellularLocation>
        <location evidence="1">Nucleus</location>
    </subcellularLocation>
</comment>
<feature type="region of interest" description="Disordered" evidence="5">
    <location>
        <begin position="71"/>
        <end position="104"/>
    </location>
</feature>
<dbReference type="GO" id="GO:0000976">
    <property type="term" value="F:transcription cis-regulatory region binding"/>
    <property type="evidence" value="ECO:0007669"/>
    <property type="project" value="UniProtKB-ARBA"/>
</dbReference>
<evidence type="ECO:0000313" key="9">
    <source>
        <dbReference type="Proteomes" id="UP001291623"/>
    </source>
</evidence>
<dbReference type="CDD" id="cd00167">
    <property type="entry name" value="SANT"/>
    <property type="match status" value="1"/>
</dbReference>
<evidence type="ECO:0000256" key="4">
    <source>
        <dbReference type="ARBA" id="ARBA00023242"/>
    </source>
</evidence>
<dbReference type="GO" id="GO:0010597">
    <property type="term" value="P:green leaf volatile biosynthetic process"/>
    <property type="evidence" value="ECO:0007669"/>
    <property type="project" value="UniProtKB-ARBA"/>
</dbReference>
<keyword evidence="4" id="KW-0539">Nucleus</keyword>
<dbReference type="SMART" id="SM00717">
    <property type="entry name" value="SANT"/>
    <property type="match status" value="1"/>
</dbReference>
<feature type="region of interest" description="Disordered" evidence="5">
    <location>
        <begin position="208"/>
        <end position="228"/>
    </location>
</feature>
<dbReference type="AlphaFoldDB" id="A0AAE1SKM2"/>
<dbReference type="InterPro" id="IPR001005">
    <property type="entry name" value="SANT/Myb"/>
</dbReference>
<accession>A0AAE1SKM2</accession>
<dbReference type="PANTHER" id="PTHR47994">
    <property type="entry name" value="F14D16.11-RELATED"/>
    <property type="match status" value="1"/>
</dbReference>
<dbReference type="EMBL" id="JAVYJV010000004">
    <property type="protein sequence ID" value="KAK4371655.1"/>
    <property type="molecule type" value="Genomic_DNA"/>
</dbReference>
<dbReference type="InterPro" id="IPR009057">
    <property type="entry name" value="Homeodomain-like_sf"/>
</dbReference>
<feature type="domain" description="HTH myb-type" evidence="7">
    <location>
        <begin position="15"/>
        <end position="64"/>
    </location>
</feature>
<evidence type="ECO:0000259" key="7">
    <source>
        <dbReference type="PROSITE" id="PS51294"/>
    </source>
</evidence>
<evidence type="ECO:0000256" key="5">
    <source>
        <dbReference type="SAM" id="MobiDB-lite"/>
    </source>
</evidence>
<feature type="domain" description="Myb-like" evidence="6">
    <location>
        <begin position="9"/>
        <end position="60"/>
    </location>
</feature>
<dbReference type="InterPro" id="IPR017930">
    <property type="entry name" value="Myb_dom"/>
</dbReference>
<protein>
    <submittedName>
        <fullName evidence="8">Uncharacterized protein</fullName>
    </submittedName>
</protein>